<evidence type="ECO:0000256" key="1">
    <source>
        <dbReference type="SAM" id="SignalP"/>
    </source>
</evidence>
<gene>
    <name evidence="2" type="ORF">SAMN05443244_0351</name>
</gene>
<proteinExistence type="predicted"/>
<keyword evidence="1" id="KW-0732">Signal</keyword>
<feature type="chain" id="PRO_5010267367" evidence="1">
    <location>
        <begin position="24"/>
        <end position="314"/>
    </location>
</feature>
<reference evidence="2 3" key="1">
    <citation type="submission" date="2016-10" db="EMBL/GenBank/DDBJ databases">
        <authorList>
            <person name="de Groot N.N."/>
        </authorList>
    </citation>
    <scope>NUCLEOTIDE SEQUENCE [LARGE SCALE GENOMIC DNA]</scope>
    <source>
        <strain evidence="2 3">AB35.6</strain>
    </source>
</reference>
<dbReference type="RefSeq" id="WP_074652071.1">
    <property type="nucleotide sequence ID" value="NZ_FNSD01000001.1"/>
</dbReference>
<protein>
    <submittedName>
        <fullName evidence="2">Uncharacterized protein</fullName>
    </submittedName>
</protein>
<dbReference type="AlphaFoldDB" id="A0A1H4J681"/>
<organism evidence="2 3">
    <name type="scientific">Terriglobus roseus</name>
    <dbReference type="NCBI Taxonomy" id="392734"/>
    <lineage>
        <taxon>Bacteria</taxon>
        <taxon>Pseudomonadati</taxon>
        <taxon>Acidobacteriota</taxon>
        <taxon>Terriglobia</taxon>
        <taxon>Terriglobales</taxon>
        <taxon>Acidobacteriaceae</taxon>
        <taxon>Terriglobus</taxon>
    </lineage>
</organism>
<accession>A0A1H4J681</accession>
<sequence length="314" mass="33829">MKIAARAVLMGVAGLLAVSGARASQLSSDAKAAVPKDVQQLIVVDYRAMQSSPAAMNLKARIMPPELTRLETALKTSGLKVDRDADTLAFAAFRTNQQVHTIGIAQGQFNTAAINANFAKQKTKPIAMRNYSIYPMGAAGMSVVFLNQTTMIFGDAAAVKAGLDSRDGIIENMLQNGDMMNEMNVVDSRAIWSLLDQKGTQTMMRSVLGEAASLTDYDSVKNRMKSSRYTLDFANGIHFDMAVVMSDTMTAATAATLMKGMVLMKKTEGSTMEKTAMNQTQVDSSAGTLQVSYASSENQFSDLLSSPLFQQVVR</sequence>
<feature type="signal peptide" evidence="1">
    <location>
        <begin position="1"/>
        <end position="23"/>
    </location>
</feature>
<dbReference type="Proteomes" id="UP000182409">
    <property type="component" value="Unassembled WGS sequence"/>
</dbReference>
<evidence type="ECO:0000313" key="2">
    <source>
        <dbReference type="EMBL" id="SEB41072.1"/>
    </source>
</evidence>
<dbReference type="EMBL" id="FNSD01000001">
    <property type="protein sequence ID" value="SEB41072.1"/>
    <property type="molecule type" value="Genomic_DNA"/>
</dbReference>
<name>A0A1H4J681_9BACT</name>
<dbReference type="OrthoDB" id="111412at2"/>
<evidence type="ECO:0000313" key="3">
    <source>
        <dbReference type="Proteomes" id="UP000182409"/>
    </source>
</evidence>